<organism evidence="3 4">
    <name type="scientific">Crepidotus variabilis</name>
    <dbReference type="NCBI Taxonomy" id="179855"/>
    <lineage>
        <taxon>Eukaryota</taxon>
        <taxon>Fungi</taxon>
        <taxon>Dikarya</taxon>
        <taxon>Basidiomycota</taxon>
        <taxon>Agaricomycotina</taxon>
        <taxon>Agaricomycetes</taxon>
        <taxon>Agaricomycetidae</taxon>
        <taxon>Agaricales</taxon>
        <taxon>Agaricineae</taxon>
        <taxon>Crepidotaceae</taxon>
        <taxon>Crepidotus</taxon>
    </lineage>
</organism>
<feature type="region of interest" description="Disordered" evidence="1">
    <location>
        <begin position="1"/>
        <end position="28"/>
    </location>
</feature>
<evidence type="ECO:0000313" key="3">
    <source>
        <dbReference type="EMBL" id="KAF9526820.1"/>
    </source>
</evidence>
<feature type="compositionally biased region" description="Low complexity" evidence="1">
    <location>
        <begin position="1"/>
        <end position="13"/>
    </location>
</feature>
<dbReference type="EMBL" id="MU157867">
    <property type="protein sequence ID" value="KAF9526820.1"/>
    <property type="molecule type" value="Genomic_DNA"/>
</dbReference>
<dbReference type="InterPro" id="IPR054464">
    <property type="entry name" value="ULD_fung"/>
</dbReference>
<keyword evidence="4" id="KW-1185">Reference proteome</keyword>
<comment type="caution">
    <text evidence="3">The sequence shown here is derived from an EMBL/GenBank/DDBJ whole genome shotgun (WGS) entry which is preliminary data.</text>
</comment>
<evidence type="ECO:0000256" key="1">
    <source>
        <dbReference type="SAM" id="MobiDB-lite"/>
    </source>
</evidence>
<protein>
    <recommendedName>
        <fullName evidence="2">Ubiquitin-like domain-containing protein</fullName>
    </recommendedName>
</protein>
<reference evidence="3" key="1">
    <citation type="submission" date="2020-11" db="EMBL/GenBank/DDBJ databases">
        <authorList>
            <consortium name="DOE Joint Genome Institute"/>
            <person name="Ahrendt S."/>
            <person name="Riley R."/>
            <person name="Andreopoulos W."/>
            <person name="Labutti K."/>
            <person name="Pangilinan J."/>
            <person name="Ruiz-Duenas F.J."/>
            <person name="Barrasa J.M."/>
            <person name="Sanchez-Garcia M."/>
            <person name="Camarero S."/>
            <person name="Miyauchi S."/>
            <person name="Serrano A."/>
            <person name="Linde D."/>
            <person name="Babiker R."/>
            <person name="Drula E."/>
            <person name="Ayuso-Fernandez I."/>
            <person name="Pacheco R."/>
            <person name="Padilla G."/>
            <person name="Ferreira P."/>
            <person name="Barriuso J."/>
            <person name="Kellner H."/>
            <person name="Castanera R."/>
            <person name="Alfaro M."/>
            <person name="Ramirez L."/>
            <person name="Pisabarro A.G."/>
            <person name="Kuo A."/>
            <person name="Tritt A."/>
            <person name="Lipzen A."/>
            <person name="He G."/>
            <person name="Yan M."/>
            <person name="Ng V."/>
            <person name="Cullen D."/>
            <person name="Martin F."/>
            <person name="Rosso M.-N."/>
            <person name="Henrissat B."/>
            <person name="Hibbett D."/>
            <person name="Martinez A.T."/>
            <person name="Grigoriev I.V."/>
        </authorList>
    </citation>
    <scope>NUCLEOTIDE SEQUENCE</scope>
    <source>
        <strain evidence="3">CBS 506.95</strain>
    </source>
</reference>
<dbReference type="AlphaFoldDB" id="A0A9P6JNM6"/>
<name>A0A9P6JNM6_9AGAR</name>
<dbReference type="Pfam" id="PF22893">
    <property type="entry name" value="ULD_2"/>
    <property type="match status" value="1"/>
</dbReference>
<accession>A0A9P6JNM6</accession>
<evidence type="ECO:0000313" key="4">
    <source>
        <dbReference type="Proteomes" id="UP000807306"/>
    </source>
</evidence>
<proteinExistence type="predicted"/>
<dbReference type="Proteomes" id="UP000807306">
    <property type="component" value="Unassembled WGS sequence"/>
</dbReference>
<feature type="domain" description="Ubiquitin-like" evidence="2">
    <location>
        <begin position="172"/>
        <end position="248"/>
    </location>
</feature>
<evidence type="ECO:0000259" key="2">
    <source>
        <dbReference type="Pfam" id="PF22893"/>
    </source>
</evidence>
<dbReference type="OrthoDB" id="3271094at2759"/>
<gene>
    <name evidence="3" type="ORF">CPB83DRAFT_837120</name>
</gene>
<sequence>MPPLAPSRLRPSSGEPHIRKSRSAFTDTRTKLNVTRSLRSKWLDKIKQKRKVREAQNWGGDTTAKGHITPAVQSKIKFRSKSTSAKVGSHVQREESCEATSFCSWSSSPYCNFEGEFPDPMEDIVGWGLNSPGADEESFGRFMGQALPRGIVTIADQSTQILGSGPNGCDRQKFTIPIEFAMSYETFDRAVKLLFRGDTMEARLQQNYVEKGLYDFGIDEGRRVKILNETDNWSLIGPGTNITMRVIQAQQSMLDRHGQYQCPRPGILIPRSKGCAGRFQISGGGEDLSNVWDNYPFELVLLRNIHLKTYEAQDLDPKYFNQFFDFFSGAETIRLGVH</sequence>